<dbReference type="AlphaFoldDB" id="A0A2U3KFI0"/>
<organism evidence="1 2">
    <name type="scientific">Candidatus Sulfotelmatobacter kueseliae</name>
    <dbReference type="NCBI Taxonomy" id="2042962"/>
    <lineage>
        <taxon>Bacteria</taxon>
        <taxon>Pseudomonadati</taxon>
        <taxon>Acidobacteriota</taxon>
        <taxon>Terriglobia</taxon>
        <taxon>Terriglobales</taxon>
        <taxon>Candidatus Korobacteraceae</taxon>
        <taxon>Candidatus Sulfotelmatobacter</taxon>
    </lineage>
</organism>
<accession>A0A2U3KFI0</accession>
<gene>
    <name evidence="1" type="ORF">SBA1_20093</name>
</gene>
<evidence type="ECO:0000313" key="1">
    <source>
        <dbReference type="EMBL" id="SPF38393.1"/>
    </source>
</evidence>
<dbReference type="Proteomes" id="UP000238701">
    <property type="component" value="Unassembled WGS sequence"/>
</dbReference>
<reference evidence="2" key="1">
    <citation type="submission" date="2018-02" db="EMBL/GenBank/DDBJ databases">
        <authorList>
            <person name="Hausmann B."/>
        </authorList>
    </citation>
    <scope>NUCLEOTIDE SEQUENCE [LARGE SCALE GENOMIC DNA]</scope>
    <source>
        <strain evidence="2">Peat soil MAG SbA1</strain>
    </source>
</reference>
<dbReference type="EMBL" id="OMOD01000111">
    <property type="protein sequence ID" value="SPF38393.1"/>
    <property type="molecule type" value="Genomic_DNA"/>
</dbReference>
<sequence>MVRGMAAAATPGLRAATGAKPVIKMRRPKQKKDTTIRAFGFMAEIVPLLSQLDSVAPA</sequence>
<evidence type="ECO:0000313" key="2">
    <source>
        <dbReference type="Proteomes" id="UP000238701"/>
    </source>
</evidence>
<protein>
    <submittedName>
        <fullName evidence="1">Uncharacterized protein</fullName>
    </submittedName>
</protein>
<proteinExistence type="predicted"/>
<name>A0A2U3KFI0_9BACT</name>